<keyword evidence="1" id="KW-0489">Methyltransferase</keyword>
<dbReference type="EMBL" id="CAXKWB010018026">
    <property type="protein sequence ID" value="CAL4120090.1"/>
    <property type="molecule type" value="Genomic_DNA"/>
</dbReference>
<feature type="non-terminal residue" evidence="5">
    <location>
        <position position="1"/>
    </location>
</feature>
<dbReference type="AlphaFoldDB" id="A0AAV2RBE1"/>
<gene>
    <name evidence="5" type="ORF">MNOR_LOCUS21930</name>
</gene>
<keyword evidence="2" id="KW-0808">Transferase</keyword>
<sequence>KLLMSNIHYFPSECGTNPTDDDREDVLFLGSTMMKLISNLACNAYSIGKLEKTTDLASSGTGYSIGSGVFPAHSLQNHSCNPATAHCTVGNYMVTYASRFIPAGSEVTVSYGFHYALDEISERKSELKEQFYFDCICDACVGEWPTFGNLSVNPSFCIDNKESHLDENREENEDIKK</sequence>
<dbReference type="SUPFAM" id="SSF82199">
    <property type="entry name" value="SET domain"/>
    <property type="match status" value="1"/>
</dbReference>
<dbReference type="GO" id="GO:0032259">
    <property type="term" value="P:methylation"/>
    <property type="evidence" value="ECO:0007669"/>
    <property type="project" value="UniProtKB-KW"/>
</dbReference>
<evidence type="ECO:0000256" key="2">
    <source>
        <dbReference type="ARBA" id="ARBA00022679"/>
    </source>
</evidence>
<dbReference type="PROSITE" id="PS50280">
    <property type="entry name" value="SET"/>
    <property type="match status" value="1"/>
</dbReference>
<organism evidence="5 6">
    <name type="scientific">Meganyctiphanes norvegica</name>
    <name type="common">Northern krill</name>
    <name type="synonym">Thysanopoda norvegica</name>
    <dbReference type="NCBI Taxonomy" id="48144"/>
    <lineage>
        <taxon>Eukaryota</taxon>
        <taxon>Metazoa</taxon>
        <taxon>Ecdysozoa</taxon>
        <taxon>Arthropoda</taxon>
        <taxon>Crustacea</taxon>
        <taxon>Multicrustacea</taxon>
        <taxon>Malacostraca</taxon>
        <taxon>Eumalacostraca</taxon>
        <taxon>Eucarida</taxon>
        <taxon>Euphausiacea</taxon>
        <taxon>Euphausiidae</taxon>
        <taxon>Meganyctiphanes</taxon>
    </lineage>
</organism>
<evidence type="ECO:0000256" key="3">
    <source>
        <dbReference type="ARBA" id="ARBA00022691"/>
    </source>
</evidence>
<dbReference type="Gene3D" id="1.10.220.160">
    <property type="match status" value="1"/>
</dbReference>
<dbReference type="Proteomes" id="UP001497623">
    <property type="component" value="Unassembled WGS sequence"/>
</dbReference>
<dbReference type="PANTHER" id="PTHR46165">
    <property type="entry name" value="SET AND MYND DOMAIN-CONTAINING PROTEIN 4"/>
    <property type="match status" value="1"/>
</dbReference>
<evidence type="ECO:0000256" key="1">
    <source>
        <dbReference type="ARBA" id="ARBA00022603"/>
    </source>
</evidence>
<dbReference type="PANTHER" id="PTHR46165:SF7">
    <property type="entry name" value="SET AND MYND DOMAIN-CONTAINING PROTEIN 4"/>
    <property type="match status" value="1"/>
</dbReference>
<proteinExistence type="predicted"/>
<feature type="non-terminal residue" evidence="5">
    <location>
        <position position="177"/>
    </location>
</feature>
<dbReference type="GO" id="GO:0008170">
    <property type="term" value="F:N-methyltransferase activity"/>
    <property type="evidence" value="ECO:0007669"/>
    <property type="project" value="UniProtKB-ARBA"/>
</dbReference>
<accession>A0AAV2RBE1</accession>
<dbReference type="GO" id="GO:0008276">
    <property type="term" value="F:protein methyltransferase activity"/>
    <property type="evidence" value="ECO:0007669"/>
    <property type="project" value="UniProtKB-ARBA"/>
</dbReference>
<dbReference type="InterPro" id="IPR046341">
    <property type="entry name" value="SET_dom_sf"/>
</dbReference>
<keyword evidence="6" id="KW-1185">Reference proteome</keyword>
<dbReference type="GO" id="GO:0008757">
    <property type="term" value="F:S-adenosylmethionine-dependent methyltransferase activity"/>
    <property type="evidence" value="ECO:0007669"/>
    <property type="project" value="UniProtKB-ARBA"/>
</dbReference>
<dbReference type="InterPro" id="IPR001214">
    <property type="entry name" value="SET_dom"/>
</dbReference>
<dbReference type="GO" id="GO:0005737">
    <property type="term" value="C:cytoplasm"/>
    <property type="evidence" value="ECO:0007669"/>
    <property type="project" value="TreeGrafter"/>
</dbReference>
<comment type="caution">
    <text evidence="5">The sequence shown here is derived from an EMBL/GenBank/DDBJ whole genome shotgun (WGS) entry which is preliminary data.</text>
</comment>
<dbReference type="GO" id="GO:0042826">
    <property type="term" value="F:histone deacetylase binding"/>
    <property type="evidence" value="ECO:0007669"/>
    <property type="project" value="TreeGrafter"/>
</dbReference>
<dbReference type="Pfam" id="PF00856">
    <property type="entry name" value="SET"/>
    <property type="match status" value="1"/>
</dbReference>
<evidence type="ECO:0000313" key="6">
    <source>
        <dbReference type="Proteomes" id="UP001497623"/>
    </source>
</evidence>
<protein>
    <recommendedName>
        <fullName evidence="4">SET domain-containing protein</fullName>
    </recommendedName>
</protein>
<name>A0AAV2RBE1_MEGNR</name>
<evidence type="ECO:0000259" key="4">
    <source>
        <dbReference type="PROSITE" id="PS50280"/>
    </source>
</evidence>
<keyword evidence="3" id="KW-0949">S-adenosyl-L-methionine</keyword>
<feature type="domain" description="SET" evidence="4">
    <location>
        <begin position="1"/>
        <end position="112"/>
    </location>
</feature>
<dbReference type="GO" id="GO:0005634">
    <property type="term" value="C:nucleus"/>
    <property type="evidence" value="ECO:0007669"/>
    <property type="project" value="TreeGrafter"/>
</dbReference>
<dbReference type="Gene3D" id="2.170.270.10">
    <property type="entry name" value="SET domain"/>
    <property type="match status" value="1"/>
</dbReference>
<dbReference type="InterPro" id="IPR052097">
    <property type="entry name" value="SET-MYND_domain_protein"/>
</dbReference>
<reference evidence="5 6" key="1">
    <citation type="submission" date="2024-05" db="EMBL/GenBank/DDBJ databases">
        <authorList>
            <person name="Wallberg A."/>
        </authorList>
    </citation>
    <scope>NUCLEOTIDE SEQUENCE [LARGE SCALE GENOMIC DNA]</scope>
</reference>
<evidence type="ECO:0000313" key="5">
    <source>
        <dbReference type="EMBL" id="CAL4120090.1"/>
    </source>
</evidence>